<dbReference type="AlphaFoldDB" id="A0A3L9ZYC7"/>
<name>A0A3L9ZYC7_9BACT</name>
<evidence type="ECO:0000313" key="2">
    <source>
        <dbReference type="Proteomes" id="UP000267246"/>
    </source>
</evidence>
<evidence type="ECO:0008006" key="3">
    <source>
        <dbReference type="Google" id="ProtNLM"/>
    </source>
</evidence>
<protein>
    <recommendedName>
        <fullName evidence="3">YqaJ-like recombinase protein</fullName>
    </recommendedName>
</protein>
<sequence length="291" mass="34384">MSTTEARKNELLKKRRFYNVQDYLLNNETKTLILTPKFHKYLLENKGSFGFGKITGTYLGEILETDSFKSPFAAFAKLCKIGMPMLDEKYVNAGKVLEGKILEKISKAKRWEIQRFDATEYQYDYFKDTSSLFGGLPDGYVEDEDLIIEIKTAGIKKINEWEDNLVPVSYGKQASLYTYLNFLKKHKKEPKDNELRFLISCLFLEEEDYIQPENVRLEDRRLKTKKIYVNLPQLKDDMQKCQDWYNHFTEKGESPIWKEARDKDLLDFLKCKNQNEYEALLNKWVSEGKFK</sequence>
<organism evidence="1 2">
    <name type="scientific">Metamycoplasma subdolum</name>
    <dbReference type="NCBI Taxonomy" id="92407"/>
    <lineage>
        <taxon>Bacteria</taxon>
        <taxon>Bacillati</taxon>
        <taxon>Mycoplasmatota</taxon>
        <taxon>Mycoplasmoidales</taxon>
        <taxon>Metamycoplasmataceae</taxon>
        <taxon>Metamycoplasma</taxon>
    </lineage>
</organism>
<dbReference type="NCBIfam" id="NF045870">
    <property type="entry name" value="MAGa7180_fam_nucl"/>
    <property type="match status" value="1"/>
</dbReference>
<dbReference type="InterPro" id="IPR011604">
    <property type="entry name" value="PDDEXK-like_dom_sf"/>
</dbReference>
<dbReference type="SUPFAM" id="SSF52980">
    <property type="entry name" value="Restriction endonuclease-like"/>
    <property type="match status" value="1"/>
</dbReference>
<dbReference type="EMBL" id="REFI01000011">
    <property type="protein sequence ID" value="RMA77450.1"/>
    <property type="molecule type" value="Genomic_DNA"/>
</dbReference>
<gene>
    <name evidence="1" type="ORF">JN00_0560</name>
</gene>
<proteinExistence type="predicted"/>
<evidence type="ECO:0000313" key="1">
    <source>
        <dbReference type="EMBL" id="RMA77450.1"/>
    </source>
</evidence>
<dbReference type="Proteomes" id="UP000267246">
    <property type="component" value="Unassembled WGS sequence"/>
</dbReference>
<keyword evidence="2" id="KW-1185">Reference proteome</keyword>
<dbReference type="RefSeq" id="WP_277870191.1">
    <property type="nucleotide sequence ID" value="NZ_CP137846.1"/>
</dbReference>
<dbReference type="InterPro" id="IPR011335">
    <property type="entry name" value="Restrct_endonuc-II-like"/>
</dbReference>
<accession>A0A3L9ZYC7</accession>
<reference evidence="1 2" key="1">
    <citation type="submission" date="2018-10" db="EMBL/GenBank/DDBJ databases">
        <title>Genomic Encyclopedia of Archaeal and Bacterial Type Strains, Phase II (KMG-II): from individual species to whole genera.</title>
        <authorList>
            <person name="Goeker M."/>
        </authorList>
    </citation>
    <scope>NUCLEOTIDE SEQUENCE [LARGE SCALE GENOMIC DNA]</scope>
    <source>
        <strain evidence="1 2">ATCC 29870</strain>
    </source>
</reference>
<dbReference type="Gene3D" id="3.90.320.10">
    <property type="match status" value="1"/>
</dbReference>
<comment type="caution">
    <text evidence="1">The sequence shown here is derived from an EMBL/GenBank/DDBJ whole genome shotgun (WGS) entry which is preliminary data.</text>
</comment>